<proteinExistence type="inferred from homology"/>
<comment type="similarity">
    <text evidence="14 16">Belongs to the SEDS family. FtsW subfamily.</text>
</comment>
<keyword evidence="3 16" id="KW-1003">Cell membrane</keyword>
<keyword evidence="9 16" id="KW-0573">Peptidoglycan synthesis</keyword>
<dbReference type="NCBIfam" id="TIGR02614">
    <property type="entry name" value="ftsW"/>
    <property type="match status" value="1"/>
</dbReference>
<feature type="transmembrane region" description="Helical" evidence="16">
    <location>
        <begin position="168"/>
        <end position="186"/>
    </location>
</feature>
<evidence type="ECO:0000256" key="2">
    <source>
        <dbReference type="ARBA" id="ARBA00004752"/>
    </source>
</evidence>
<evidence type="ECO:0000256" key="10">
    <source>
        <dbReference type="ARBA" id="ARBA00022989"/>
    </source>
</evidence>
<dbReference type="Pfam" id="PF01098">
    <property type="entry name" value="FTSW_RODA_SPOVE"/>
    <property type="match status" value="1"/>
</dbReference>
<dbReference type="GO" id="GO:0008360">
    <property type="term" value="P:regulation of cell shape"/>
    <property type="evidence" value="ECO:0007669"/>
    <property type="project" value="UniProtKB-KW"/>
</dbReference>
<keyword evidence="8 16" id="KW-0133">Cell shape</keyword>
<dbReference type="PROSITE" id="PS00428">
    <property type="entry name" value="FTSW_RODA_SPOVE"/>
    <property type="match status" value="1"/>
</dbReference>
<protein>
    <recommendedName>
        <fullName evidence="16">Probable peptidoglycan glycosyltransferase FtsW</fullName>
        <shortName evidence="16">PGT</shortName>
        <ecNumber evidence="16">2.4.99.28</ecNumber>
    </recommendedName>
    <alternativeName>
        <fullName evidence="16">Cell division protein FtsW</fullName>
    </alternativeName>
    <alternativeName>
        <fullName evidence="16">Cell wall polymerase</fullName>
    </alternativeName>
    <alternativeName>
        <fullName evidence="16">Peptidoglycan polymerase</fullName>
        <shortName evidence="16">PG polymerase</shortName>
    </alternativeName>
</protein>
<evidence type="ECO:0000256" key="14">
    <source>
        <dbReference type="ARBA" id="ARBA00038053"/>
    </source>
</evidence>
<dbReference type="GO" id="GO:0032153">
    <property type="term" value="C:cell division site"/>
    <property type="evidence" value="ECO:0007669"/>
    <property type="project" value="UniProtKB-UniRule"/>
</dbReference>
<evidence type="ECO:0000256" key="3">
    <source>
        <dbReference type="ARBA" id="ARBA00022475"/>
    </source>
</evidence>
<dbReference type="PANTHER" id="PTHR30474">
    <property type="entry name" value="CELL CYCLE PROTEIN"/>
    <property type="match status" value="1"/>
</dbReference>
<accession>A0A6G9I9S3</accession>
<evidence type="ECO:0000256" key="9">
    <source>
        <dbReference type="ARBA" id="ARBA00022984"/>
    </source>
</evidence>
<comment type="function">
    <text evidence="16">Peptidoglycan polymerase that is essential for cell division.</text>
</comment>
<keyword evidence="18" id="KW-1185">Reference proteome</keyword>
<name>A0A6G9I9S3_9GAMM</name>
<keyword evidence="16" id="KW-0997">Cell inner membrane</keyword>
<feature type="transmembrane region" description="Helical" evidence="16">
    <location>
        <begin position="192"/>
        <end position="209"/>
    </location>
</feature>
<evidence type="ECO:0000256" key="5">
    <source>
        <dbReference type="ARBA" id="ARBA00022676"/>
    </source>
</evidence>
<feature type="transmembrane region" description="Helical" evidence="16">
    <location>
        <begin position="304"/>
        <end position="324"/>
    </location>
</feature>
<evidence type="ECO:0000256" key="16">
    <source>
        <dbReference type="HAMAP-Rule" id="MF_00913"/>
    </source>
</evidence>
<evidence type="ECO:0000313" key="18">
    <source>
        <dbReference type="Proteomes" id="UP000501168"/>
    </source>
</evidence>
<evidence type="ECO:0000256" key="11">
    <source>
        <dbReference type="ARBA" id="ARBA00023136"/>
    </source>
</evidence>
<keyword evidence="12 16" id="KW-0131">Cell cycle</keyword>
<dbReference type="GO" id="GO:0071555">
    <property type="term" value="P:cell wall organization"/>
    <property type="evidence" value="ECO:0007669"/>
    <property type="project" value="UniProtKB-KW"/>
</dbReference>
<keyword evidence="10 16" id="KW-1133">Transmembrane helix</keyword>
<dbReference type="KEGG" id="orb:IPMB12_04320"/>
<dbReference type="GO" id="GO:0005886">
    <property type="term" value="C:plasma membrane"/>
    <property type="evidence" value="ECO:0007669"/>
    <property type="project" value="UniProtKB-SubCell"/>
</dbReference>
<dbReference type="HAMAP" id="MF_00913">
    <property type="entry name" value="PGT_FtsW_proteobact"/>
    <property type="match status" value="1"/>
</dbReference>
<evidence type="ECO:0000313" key="17">
    <source>
        <dbReference type="EMBL" id="QIQ20971.1"/>
    </source>
</evidence>
<feature type="transmembrane region" description="Helical" evidence="16">
    <location>
        <begin position="344"/>
        <end position="365"/>
    </location>
</feature>
<keyword evidence="11 16" id="KW-0472">Membrane</keyword>
<comment type="catalytic activity">
    <reaction evidence="15 16">
        <text>[GlcNAc-(1-&gt;4)-Mur2Ac(oyl-L-Ala-gamma-D-Glu-L-Lys-D-Ala-D-Ala)](n)-di-trans,octa-cis-undecaprenyl diphosphate + beta-D-GlcNAc-(1-&gt;4)-Mur2Ac(oyl-L-Ala-gamma-D-Glu-L-Lys-D-Ala-D-Ala)-di-trans,octa-cis-undecaprenyl diphosphate = [GlcNAc-(1-&gt;4)-Mur2Ac(oyl-L-Ala-gamma-D-Glu-L-Lys-D-Ala-D-Ala)](n+1)-di-trans,octa-cis-undecaprenyl diphosphate + di-trans,octa-cis-undecaprenyl diphosphate + H(+)</text>
        <dbReference type="Rhea" id="RHEA:23708"/>
        <dbReference type="Rhea" id="RHEA-COMP:9602"/>
        <dbReference type="Rhea" id="RHEA-COMP:9603"/>
        <dbReference type="ChEBI" id="CHEBI:15378"/>
        <dbReference type="ChEBI" id="CHEBI:58405"/>
        <dbReference type="ChEBI" id="CHEBI:60033"/>
        <dbReference type="ChEBI" id="CHEBI:78435"/>
        <dbReference type="EC" id="2.4.99.28"/>
    </reaction>
</comment>
<keyword evidence="6 16" id="KW-0808">Transferase</keyword>
<dbReference type="Proteomes" id="UP000501168">
    <property type="component" value="Chromosome"/>
</dbReference>
<dbReference type="InterPro" id="IPR013437">
    <property type="entry name" value="FtsW"/>
</dbReference>
<dbReference type="InterPro" id="IPR001182">
    <property type="entry name" value="FtsW/RodA"/>
</dbReference>
<dbReference type="PANTHER" id="PTHR30474:SF2">
    <property type="entry name" value="PEPTIDOGLYCAN GLYCOSYLTRANSFERASE FTSW-RELATED"/>
    <property type="match status" value="1"/>
</dbReference>
<dbReference type="GO" id="GO:0015648">
    <property type="term" value="F:lipid-linked peptidoglycan transporter activity"/>
    <property type="evidence" value="ECO:0007669"/>
    <property type="project" value="TreeGrafter"/>
</dbReference>
<evidence type="ECO:0000256" key="7">
    <source>
        <dbReference type="ARBA" id="ARBA00022692"/>
    </source>
</evidence>
<evidence type="ECO:0000256" key="13">
    <source>
        <dbReference type="ARBA" id="ARBA00023316"/>
    </source>
</evidence>
<evidence type="ECO:0000256" key="1">
    <source>
        <dbReference type="ARBA" id="ARBA00004651"/>
    </source>
</evidence>
<keyword evidence="4 16" id="KW-0132">Cell division</keyword>
<evidence type="ECO:0000256" key="12">
    <source>
        <dbReference type="ARBA" id="ARBA00023306"/>
    </source>
</evidence>
<keyword evidence="5 16" id="KW-0328">Glycosyltransferase</keyword>
<dbReference type="EMBL" id="CP050253">
    <property type="protein sequence ID" value="QIQ20971.1"/>
    <property type="molecule type" value="Genomic_DNA"/>
</dbReference>
<evidence type="ECO:0000256" key="8">
    <source>
        <dbReference type="ARBA" id="ARBA00022960"/>
    </source>
</evidence>
<feature type="transmembrane region" description="Helical" evidence="16">
    <location>
        <begin position="81"/>
        <end position="102"/>
    </location>
</feature>
<keyword evidence="13 16" id="KW-0961">Cell wall biogenesis/degradation</keyword>
<gene>
    <name evidence="16 17" type="primary">ftsW</name>
    <name evidence="17" type="ORF">IPMB12_04320</name>
</gene>
<dbReference type="UniPathway" id="UPA00219"/>
<feature type="transmembrane region" description="Helical" evidence="16">
    <location>
        <begin position="268"/>
        <end position="292"/>
    </location>
</feature>
<evidence type="ECO:0000256" key="15">
    <source>
        <dbReference type="ARBA" id="ARBA00049902"/>
    </source>
</evidence>
<comment type="pathway">
    <text evidence="2 16">Cell wall biogenesis; peptidoglycan biosynthesis.</text>
</comment>
<organism evidence="17 18">
    <name type="scientific">Zophobihabitans entericus</name>
    <dbReference type="NCBI Taxonomy" id="1635327"/>
    <lineage>
        <taxon>Bacteria</taxon>
        <taxon>Pseudomonadati</taxon>
        <taxon>Pseudomonadota</taxon>
        <taxon>Gammaproteobacteria</taxon>
        <taxon>Orbales</taxon>
        <taxon>Orbaceae</taxon>
        <taxon>Zophobihabitans</taxon>
    </lineage>
</organism>
<dbReference type="InterPro" id="IPR018365">
    <property type="entry name" value="Cell_cycle_FtsW-rel_CS"/>
</dbReference>
<dbReference type="NCBIfam" id="NF008042">
    <property type="entry name" value="PRK10774.1"/>
    <property type="match status" value="1"/>
</dbReference>
<sequence length="383" mass="42008">MKLPGLNKTVDSNTMAYDSSLLWCVIGLMSVGFIMVTSASMSIIDFRPFFYAQRELINLGLAVVLMMITFMIPVGRWQQGSGVLLLITVLMLVAVLFTGATIKGASRWIPLGVFNFQPAELAKLALFCYLASYLARKSDEVQRSLWAFLKPMTVMLVLSVLLLRQPDLGTVIVMFTVTLGILFIAGARLWQFAAIVLSGLSSVILLIIFEPYRIKRVLSYLDPWQDQMGAGYQLTSSLMAIGNGGLFGQGLGNSVRKLGYLPEAHTDFIFSVIAEELGYVGVIGLIALLFFLSLKAMSIGYRALNAGLQFSGYLACQIGLWFGFQSFVNVGVTSGMLPTKGLTLPFISYGGSSLLIMSVAIAILLRIDFEYRQLQNQARTRSA</sequence>
<dbReference type="InParanoid" id="A0A6G9I9S3"/>
<dbReference type="GO" id="GO:0009252">
    <property type="term" value="P:peptidoglycan biosynthetic process"/>
    <property type="evidence" value="ECO:0007669"/>
    <property type="project" value="UniProtKB-UniRule"/>
</dbReference>
<feature type="transmembrane region" description="Helical" evidence="16">
    <location>
        <begin position="20"/>
        <end position="44"/>
    </location>
</feature>
<feature type="transmembrane region" description="Helical" evidence="16">
    <location>
        <begin position="145"/>
        <end position="163"/>
    </location>
</feature>
<dbReference type="EC" id="2.4.99.28" evidence="16"/>
<dbReference type="RefSeq" id="WP_166915287.1">
    <property type="nucleotide sequence ID" value="NZ_CP050253.1"/>
</dbReference>
<reference evidence="17 18" key="1">
    <citation type="submission" date="2020-03" db="EMBL/GenBank/DDBJ databases">
        <title>Complete genome sequence of Orbus sp. IPMB12 (BCRC 80908).</title>
        <authorList>
            <person name="Lo W.-S."/>
            <person name="Chang T.-H."/>
            <person name="Kuo C.-H."/>
        </authorList>
    </citation>
    <scope>NUCLEOTIDE SEQUENCE [LARGE SCALE GENOMIC DNA]</scope>
    <source>
        <strain evidence="17 18">IPMB12</strain>
    </source>
</reference>
<evidence type="ECO:0000256" key="6">
    <source>
        <dbReference type="ARBA" id="ARBA00022679"/>
    </source>
</evidence>
<dbReference type="GO" id="GO:0008955">
    <property type="term" value="F:peptidoglycan glycosyltransferase activity"/>
    <property type="evidence" value="ECO:0007669"/>
    <property type="project" value="UniProtKB-UniRule"/>
</dbReference>
<feature type="transmembrane region" description="Helical" evidence="16">
    <location>
        <begin position="56"/>
        <end position="75"/>
    </location>
</feature>
<dbReference type="GO" id="GO:0043093">
    <property type="term" value="P:FtsZ-dependent cytokinesis"/>
    <property type="evidence" value="ECO:0007669"/>
    <property type="project" value="UniProtKB-UniRule"/>
</dbReference>
<keyword evidence="7 16" id="KW-0812">Transmembrane</keyword>
<comment type="subcellular location">
    <subcellularLocation>
        <location evidence="16">Cell inner membrane</location>
        <topology evidence="16">Multi-pass membrane protein</topology>
    </subcellularLocation>
    <subcellularLocation>
        <location evidence="1">Cell membrane</location>
        <topology evidence="1">Multi-pass membrane protein</topology>
    </subcellularLocation>
    <text evidence="16">Localizes to the division septum.</text>
</comment>
<dbReference type="FunCoup" id="A0A6G9I9S3">
    <property type="interactions" value="179"/>
</dbReference>
<feature type="transmembrane region" description="Helical" evidence="16">
    <location>
        <begin position="230"/>
        <end position="248"/>
    </location>
</feature>
<dbReference type="AlphaFoldDB" id="A0A6G9I9S3"/>
<evidence type="ECO:0000256" key="4">
    <source>
        <dbReference type="ARBA" id="ARBA00022618"/>
    </source>
</evidence>